<dbReference type="GO" id="GO:0015627">
    <property type="term" value="C:type II protein secretion system complex"/>
    <property type="evidence" value="ECO:0007669"/>
    <property type="project" value="InterPro"/>
</dbReference>
<dbReference type="Pfam" id="PF20318">
    <property type="entry name" value="DUF6613"/>
    <property type="match status" value="1"/>
</dbReference>
<gene>
    <name evidence="4" type="ORF">IAC76_09005</name>
</gene>
<dbReference type="Pfam" id="PF07963">
    <property type="entry name" value="N_methyl"/>
    <property type="match status" value="1"/>
</dbReference>
<dbReference type="InterPro" id="IPR000983">
    <property type="entry name" value="Bac_GSPG_pilin"/>
</dbReference>
<sequence length="191" mass="21359">MENYNKGAFTLAEVLITLGIIGVVASMTLPALVQNNRNKELQTGLKRSYSVLSQALDMYQAENGERITSKNSAKSEVKSVLQKYLKVAYDCGLGRDDKDTACIKNFKDSEKNSTDYKNFNGTNLLDLEYFDDGQLILNDGSLLLIENEMIASRPNIYIGRCQRTKKKTKQAGAGFVYVSDRFQRHLTSYGG</sequence>
<keyword evidence="2" id="KW-0472">Membrane</keyword>
<dbReference type="Gene3D" id="3.30.700.10">
    <property type="entry name" value="Glycoprotein, Type 4 Pilin"/>
    <property type="match status" value="1"/>
</dbReference>
<evidence type="ECO:0000256" key="1">
    <source>
        <dbReference type="ARBA" id="ARBA00022481"/>
    </source>
</evidence>
<dbReference type="InterPro" id="IPR012902">
    <property type="entry name" value="N_methyl_site"/>
</dbReference>
<organism evidence="4 5">
    <name type="scientific">Candidatus Scatousia excrementipullorum</name>
    <dbReference type="NCBI Taxonomy" id="2840936"/>
    <lineage>
        <taxon>Bacteria</taxon>
        <taxon>Candidatus Scatousia</taxon>
    </lineage>
</organism>
<evidence type="ECO:0000259" key="3">
    <source>
        <dbReference type="Pfam" id="PF20318"/>
    </source>
</evidence>
<dbReference type="PRINTS" id="PR00813">
    <property type="entry name" value="BCTERIALGSPG"/>
</dbReference>
<comment type="caution">
    <text evidence="4">The sequence shown here is derived from an EMBL/GenBank/DDBJ whole genome shotgun (WGS) entry which is preliminary data.</text>
</comment>
<feature type="transmembrane region" description="Helical" evidence="2">
    <location>
        <begin position="12"/>
        <end position="33"/>
    </location>
</feature>
<proteinExistence type="predicted"/>
<dbReference type="Proteomes" id="UP000823632">
    <property type="component" value="Unassembled WGS sequence"/>
</dbReference>
<keyword evidence="2" id="KW-1133">Transmembrane helix</keyword>
<dbReference type="SUPFAM" id="SSF54523">
    <property type="entry name" value="Pili subunits"/>
    <property type="match status" value="1"/>
</dbReference>
<evidence type="ECO:0000313" key="4">
    <source>
        <dbReference type="EMBL" id="MBO8431511.1"/>
    </source>
</evidence>
<name>A0A9D9H066_9BACT</name>
<keyword evidence="2" id="KW-0812">Transmembrane</keyword>
<dbReference type="NCBIfam" id="TIGR02532">
    <property type="entry name" value="IV_pilin_GFxxxE"/>
    <property type="match status" value="1"/>
</dbReference>
<protein>
    <submittedName>
        <fullName evidence="4">Type II secretion system protein</fullName>
    </submittedName>
</protein>
<dbReference type="InterPro" id="IPR046721">
    <property type="entry name" value="DUF6613"/>
</dbReference>
<dbReference type="InterPro" id="IPR045584">
    <property type="entry name" value="Pilin-like"/>
</dbReference>
<accession>A0A9D9H066</accession>
<dbReference type="AlphaFoldDB" id="A0A9D9H066"/>
<keyword evidence="1" id="KW-0488">Methylation</keyword>
<evidence type="ECO:0000313" key="5">
    <source>
        <dbReference type="Proteomes" id="UP000823632"/>
    </source>
</evidence>
<dbReference type="EMBL" id="JADIND010000200">
    <property type="protein sequence ID" value="MBO8431511.1"/>
    <property type="molecule type" value="Genomic_DNA"/>
</dbReference>
<evidence type="ECO:0000256" key="2">
    <source>
        <dbReference type="SAM" id="Phobius"/>
    </source>
</evidence>
<dbReference type="GO" id="GO:0015628">
    <property type="term" value="P:protein secretion by the type II secretion system"/>
    <property type="evidence" value="ECO:0007669"/>
    <property type="project" value="InterPro"/>
</dbReference>
<reference evidence="4" key="2">
    <citation type="journal article" date="2021" name="PeerJ">
        <title>Extensive microbial diversity within the chicken gut microbiome revealed by metagenomics and culture.</title>
        <authorList>
            <person name="Gilroy R."/>
            <person name="Ravi A."/>
            <person name="Getino M."/>
            <person name="Pursley I."/>
            <person name="Horton D.L."/>
            <person name="Alikhan N.F."/>
            <person name="Baker D."/>
            <person name="Gharbi K."/>
            <person name="Hall N."/>
            <person name="Watson M."/>
            <person name="Adriaenssens E.M."/>
            <person name="Foster-Nyarko E."/>
            <person name="Jarju S."/>
            <person name="Secka A."/>
            <person name="Antonio M."/>
            <person name="Oren A."/>
            <person name="Chaudhuri R.R."/>
            <person name="La Ragione R."/>
            <person name="Hildebrand F."/>
            <person name="Pallen M.J."/>
        </authorList>
    </citation>
    <scope>NUCLEOTIDE SEQUENCE</scope>
    <source>
        <strain evidence="4">10192</strain>
    </source>
</reference>
<reference evidence="4" key="1">
    <citation type="submission" date="2020-10" db="EMBL/GenBank/DDBJ databases">
        <authorList>
            <person name="Gilroy R."/>
        </authorList>
    </citation>
    <scope>NUCLEOTIDE SEQUENCE</scope>
    <source>
        <strain evidence="4">10192</strain>
    </source>
</reference>
<feature type="domain" description="DUF6613" evidence="3">
    <location>
        <begin position="31"/>
        <end position="85"/>
    </location>
</feature>